<dbReference type="Proteomes" id="UP001156664">
    <property type="component" value="Unassembled WGS sequence"/>
</dbReference>
<evidence type="ECO:0000313" key="1">
    <source>
        <dbReference type="EMBL" id="GLR27229.1"/>
    </source>
</evidence>
<accession>A0ABQ5YWV5</accession>
<protein>
    <recommendedName>
        <fullName evidence="3">Urease accessory protein UreE</fullName>
    </recommendedName>
</protein>
<dbReference type="EMBL" id="BSOJ01000028">
    <property type="protein sequence ID" value="GLR27229.1"/>
    <property type="molecule type" value="Genomic_DNA"/>
</dbReference>
<sequence>MAHDHHHEHHDHSHHTHEGPVFNKVIKSSQKVASVLLKNAKTVELTFDQRQEVPHDCVAVDGTQLVCHIEDPVEVGDRLISSANDWLIVAAASEDLFQVPRQQANVEEFLHVAGLSMWPVQLLDDSILLVASHDCMHMLEHFGLSFTQTQGPIVEISVPEIKHNDCCGHDHGHDHDHAHHHDHHDHKHDH</sequence>
<organism evidence="1 2">
    <name type="scientific">Limnobacter litoralis</name>
    <dbReference type="NCBI Taxonomy" id="481366"/>
    <lineage>
        <taxon>Bacteria</taxon>
        <taxon>Pseudomonadati</taxon>
        <taxon>Pseudomonadota</taxon>
        <taxon>Betaproteobacteria</taxon>
        <taxon>Burkholderiales</taxon>
        <taxon>Burkholderiaceae</taxon>
        <taxon>Limnobacter</taxon>
    </lineage>
</organism>
<reference evidence="2" key="1">
    <citation type="journal article" date="2019" name="Int. J. Syst. Evol. Microbiol.">
        <title>The Global Catalogue of Microorganisms (GCM) 10K type strain sequencing project: providing services to taxonomists for standard genome sequencing and annotation.</title>
        <authorList>
            <consortium name="The Broad Institute Genomics Platform"/>
            <consortium name="The Broad Institute Genome Sequencing Center for Infectious Disease"/>
            <person name="Wu L."/>
            <person name="Ma J."/>
        </authorList>
    </citation>
    <scope>NUCLEOTIDE SEQUENCE [LARGE SCALE GENOMIC DNA]</scope>
    <source>
        <strain evidence="2">NBRC 105857</strain>
    </source>
</reference>
<gene>
    <name evidence="1" type="ORF">GCM10007875_23200</name>
</gene>
<proteinExistence type="predicted"/>
<dbReference type="RefSeq" id="WP_284281968.1">
    <property type="nucleotide sequence ID" value="NZ_BSOJ01000028.1"/>
</dbReference>
<evidence type="ECO:0000313" key="2">
    <source>
        <dbReference type="Proteomes" id="UP001156664"/>
    </source>
</evidence>
<name>A0ABQ5YWV5_9BURK</name>
<evidence type="ECO:0008006" key="3">
    <source>
        <dbReference type="Google" id="ProtNLM"/>
    </source>
</evidence>
<keyword evidence="2" id="KW-1185">Reference proteome</keyword>
<comment type="caution">
    <text evidence="1">The sequence shown here is derived from an EMBL/GenBank/DDBJ whole genome shotgun (WGS) entry which is preliminary data.</text>
</comment>